<protein>
    <submittedName>
        <fullName evidence="2">Uncharacterized protein</fullName>
    </submittedName>
</protein>
<feature type="region of interest" description="Disordered" evidence="1">
    <location>
        <begin position="1"/>
        <end position="38"/>
    </location>
</feature>
<name>A0A5A7QIS9_STRAF</name>
<keyword evidence="3" id="KW-1185">Reference proteome</keyword>
<feature type="non-terminal residue" evidence="2">
    <location>
        <position position="270"/>
    </location>
</feature>
<evidence type="ECO:0000313" key="2">
    <source>
        <dbReference type="EMBL" id="GER44772.1"/>
    </source>
</evidence>
<dbReference type="AlphaFoldDB" id="A0A5A7QIS9"/>
<comment type="caution">
    <text evidence="2">The sequence shown here is derived from an EMBL/GenBank/DDBJ whole genome shotgun (WGS) entry which is preliminary data.</text>
</comment>
<sequence>MPAPQNTNNPQRNTSAENTQEAGTSNSTAPSLEKIDSSNKILTVHTPKAPSEATQASNQIPPPCNILMLEFSNKSPPPVNEQIMDFSMAATQQQPTITPENTTIKGQKRTWTRRQAKLAGASPFMGPPKAEIQERSKRVRQEEAGGGLLVFWNMEVDIHQIFCQPFCIEIEFSLKANTHRSWFAFVYLSPCRATRVLNVFRSASDHNLLFLHTGITQNRRKKAFCFDKRWLKQPGIKEEIQNVWAQPVTGSAMFTLSEKIKATRVTLLKW</sequence>
<accession>A0A5A7QIS9</accession>
<dbReference type="Proteomes" id="UP000325081">
    <property type="component" value="Unassembled WGS sequence"/>
</dbReference>
<gene>
    <name evidence="2" type="ORF">STAS_21682</name>
</gene>
<dbReference type="EMBL" id="BKCP01007071">
    <property type="protein sequence ID" value="GER44772.1"/>
    <property type="molecule type" value="Genomic_DNA"/>
</dbReference>
<reference evidence="3" key="1">
    <citation type="journal article" date="2019" name="Curr. Biol.">
        <title>Genome Sequence of Striga asiatica Provides Insight into the Evolution of Plant Parasitism.</title>
        <authorList>
            <person name="Yoshida S."/>
            <person name="Kim S."/>
            <person name="Wafula E.K."/>
            <person name="Tanskanen J."/>
            <person name="Kim Y.M."/>
            <person name="Honaas L."/>
            <person name="Yang Z."/>
            <person name="Spallek T."/>
            <person name="Conn C.E."/>
            <person name="Ichihashi Y."/>
            <person name="Cheong K."/>
            <person name="Cui S."/>
            <person name="Der J.P."/>
            <person name="Gundlach H."/>
            <person name="Jiao Y."/>
            <person name="Hori C."/>
            <person name="Ishida J.K."/>
            <person name="Kasahara H."/>
            <person name="Kiba T."/>
            <person name="Kim M.S."/>
            <person name="Koo N."/>
            <person name="Laohavisit A."/>
            <person name="Lee Y.H."/>
            <person name="Lumba S."/>
            <person name="McCourt P."/>
            <person name="Mortimer J.C."/>
            <person name="Mutuku J.M."/>
            <person name="Nomura T."/>
            <person name="Sasaki-Sekimoto Y."/>
            <person name="Seto Y."/>
            <person name="Wang Y."/>
            <person name="Wakatake T."/>
            <person name="Sakakibara H."/>
            <person name="Demura T."/>
            <person name="Yamaguchi S."/>
            <person name="Yoneyama K."/>
            <person name="Manabe R.I."/>
            <person name="Nelson D.C."/>
            <person name="Schulman A.H."/>
            <person name="Timko M.P."/>
            <person name="dePamphilis C.W."/>
            <person name="Choi D."/>
            <person name="Shirasu K."/>
        </authorList>
    </citation>
    <scope>NUCLEOTIDE SEQUENCE [LARGE SCALE GENOMIC DNA]</scope>
    <source>
        <strain evidence="3">cv. UVA1</strain>
    </source>
</reference>
<proteinExistence type="predicted"/>
<evidence type="ECO:0000256" key="1">
    <source>
        <dbReference type="SAM" id="MobiDB-lite"/>
    </source>
</evidence>
<evidence type="ECO:0000313" key="3">
    <source>
        <dbReference type="Proteomes" id="UP000325081"/>
    </source>
</evidence>
<organism evidence="2 3">
    <name type="scientific">Striga asiatica</name>
    <name type="common">Asiatic witchweed</name>
    <name type="synonym">Buchnera asiatica</name>
    <dbReference type="NCBI Taxonomy" id="4170"/>
    <lineage>
        <taxon>Eukaryota</taxon>
        <taxon>Viridiplantae</taxon>
        <taxon>Streptophyta</taxon>
        <taxon>Embryophyta</taxon>
        <taxon>Tracheophyta</taxon>
        <taxon>Spermatophyta</taxon>
        <taxon>Magnoliopsida</taxon>
        <taxon>eudicotyledons</taxon>
        <taxon>Gunneridae</taxon>
        <taxon>Pentapetalae</taxon>
        <taxon>asterids</taxon>
        <taxon>lamiids</taxon>
        <taxon>Lamiales</taxon>
        <taxon>Orobanchaceae</taxon>
        <taxon>Buchnereae</taxon>
        <taxon>Striga</taxon>
    </lineage>
</organism>
<feature type="compositionally biased region" description="Polar residues" evidence="1">
    <location>
        <begin position="1"/>
        <end position="30"/>
    </location>
</feature>